<dbReference type="EMBL" id="JQEC01000068">
    <property type="protein sequence ID" value="KGJ88190.1"/>
    <property type="molecule type" value="Genomic_DNA"/>
</dbReference>
<dbReference type="SUPFAM" id="SSF53850">
    <property type="entry name" value="Periplasmic binding protein-like II"/>
    <property type="match status" value="1"/>
</dbReference>
<comment type="caution">
    <text evidence="3">The sequence shown here is derived from an EMBL/GenBank/DDBJ whole genome shotgun (WGS) entry which is preliminary data.</text>
</comment>
<feature type="signal peptide" evidence="1">
    <location>
        <begin position="1"/>
        <end position="20"/>
    </location>
</feature>
<dbReference type="Pfam" id="PF00497">
    <property type="entry name" value="SBP_bac_3"/>
    <property type="match status" value="1"/>
</dbReference>
<evidence type="ECO:0000259" key="2">
    <source>
        <dbReference type="SMART" id="SM00062"/>
    </source>
</evidence>
<proteinExistence type="predicted"/>
<evidence type="ECO:0000256" key="1">
    <source>
        <dbReference type="SAM" id="SignalP"/>
    </source>
</evidence>
<organism evidence="3 4">
    <name type="scientific">Colwellia psychrerythraea</name>
    <name type="common">Vibrio psychroerythus</name>
    <dbReference type="NCBI Taxonomy" id="28229"/>
    <lineage>
        <taxon>Bacteria</taxon>
        <taxon>Pseudomonadati</taxon>
        <taxon>Pseudomonadota</taxon>
        <taxon>Gammaproteobacteria</taxon>
        <taxon>Alteromonadales</taxon>
        <taxon>Colwelliaceae</taxon>
        <taxon>Colwellia</taxon>
    </lineage>
</organism>
<dbReference type="Proteomes" id="UP000029868">
    <property type="component" value="Unassembled WGS sequence"/>
</dbReference>
<dbReference type="OrthoDB" id="5453932at2"/>
<dbReference type="PANTHER" id="PTHR38834">
    <property type="entry name" value="PERIPLASMIC SUBSTRATE BINDING PROTEIN FAMILY 3"/>
    <property type="match status" value="1"/>
</dbReference>
<evidence type="ECO:0000313" key="3">
    <source>
        <dbReference type="EMBL" id="KGJ88190.1"/>
    </source>
</evidence>
<reference evidence="3 4" key="1">
    <citation type="submission" date="2014-08" db="EMBL/GenBank/DDBJ databases">
        <title>Genomic and Phenotypic Diversity of Colwellia psychrerythraea strains from Disparate Marine Basins.</title>
        <authorList>
            <person name="Techtmann S.M."/>
            <person name="Stelling S.C."/>
            <person name="Utturkar S.M."/>
            <person name="Alshibli N."/>
            <person name="Harris A."/>
            <person name="Brown S.D."/>
            <person name="Hazen T.C."/>
        </authorList>
    </citation>
    <scope>NUCLEOTIDE SEQUENCE [LARGE SCALE GENOMIC DNA]</scope>
    <source>
        <strain evidence="3 4">GAB14E</strain>
    </source>
</reference>
<protein>
    <submittedName>
        <fullName evidence="3">ABC-type transporter, periplasmic subunit family 3</fullName>
    </submittedName>
</protein>
<name>A0A099KD06_COLPS</name>
<dbReference type="RefSeq" id="WP_033084141.1">
    <property type="nucleotide sequence ID" value="NZ_JQEC01000068.1"/>
</dbReference>
<dbReference type="AlphaFoldDB" id="A0A099KD06"/>
<evidence type="ECO:0000313" key="4">
    <source>
        <dbReference type="Proteomes" id="UP000029868"/>
    </source>
</evidence>
<feature type="domain" description="Solute-binding protein family 3/N-terminal" evidence="2">
    <location>
        <begin position="24"/>
        <end position="234"/>
    </location>
</feature>
<accession>A0A099KD06</accession>
<sequence length="235" mass="26504">MKISRAIATILMLLSTLSFSLEHNSISLVSPYFPPYTYEQKQEVIGIGPEFIKRIFANINIRYKITMVADYGAAVHVMKENLADGMFLASQNAERDAIAQFSQPLMINKWSWFILKDSEIDVRSEVFKSQAGIGTIKGTNTSKWLKQNAYSVIAQPTNAGVLIAMLKSHRIDAAFVADAVFEHELDVKELSKFTKVVEVKKPFGIYISHYYLKKHPDLLEQINSSIKLLKQGNKG</sequence>
<feature type="chain" id="PRO_5001948509" evidence="1">
    <location>
        <begin position="21"/>
        <end position="235"/>
    </location>
</feature>
<dbReference type="SMART" id="SM00062">
    <property type="entry name" value="PBPb"/>
    <property type="match status" value="1"/>
</dbReference>
<gene>
    <name evidence="3" type="ORF">GAB14E_4219</name>
</gene>
<dbReference type="InterPro" id="IPR001638">
    <property type="entry name" value="Solute-binding_3/MltF_N"/>
</dbReference>
<keyword evidence="1" id="KW-0732">Signal</keyword>
<dbReference type="PANTHER" id="PTHR38834:SF3">
    <property type="entry name" value="SOLUTE-BINDING PROTEIN FAMILY 3_N-TERMINAL DOMAIN-CONTAINING PROTEIN"/>
    <property type="match status" value="1"/>
</dbReference>
<dbReference type="PATRIC" id="fig|28229.3.peg.4193"/>
<dbReference type="Gene3D" id="3.40.190.10">
    <property type="entry name" value="Periplasmic binding protein-like II"/>
    <property type="match status" value="2"/>
</dbReference>